<keyword evidence="6" id="KW-0411">Iron-sulfur</keyword>
<name>A0A4Y6V1Y0_SACBS</name>
<evidence type="ECO:0000256" key="2">
    <source>
        <dbReference type="ARBA" id="ARBA00022630"/>
    </source>
</evidence>
<evidence type="ECO:0000256" key="3">
    <source>
        <dbReference type="ARBA" id="ARBA00022723"/>
    </source>
</evidence>
<dbReference type="PANTHER" id="PTHR43429">
    <property type="entry name" value="PYRIDINE NUCLEOTIDE-DISULFIDE OXIDOREDUCTASE DOMAIN-CONTAINING"/>
    <property type="match status" value="1"/>
</dbReference>
<dbReference type="OrthoDB" id="9792592at2"/>
<evidence type="ECO:0000256" key="6">
    <source>
        <dbReference type="ARBA" id="ARBA00023014"/>
    </source>
</evidence>
<dbReference type="Gene3D" id="3.30.413.10">
    <property type="entry name" value="Sulfite Reductase Hemoprotein, domain 1"/>
    <property type="match status" value="1"/>
</dbReference>
<keyword evidence="5" id="KW-0408">Iron</keyword>
<proteinExistence type="predicted"/>
<dbReference type="InterPro" id="IPR050260">
    <property type="entry name" value="FAD-bd_OxRdtase"/>
</dbReference>
<feature type="domain" description="FAD/NAD(P)-binding" evidence="8">
    <location>
        <begin position="7"/>
        <end position="284"/>
    </location>
</feature>
<dbReference type="Proteomes" id="UP000316968">
    <property type="component" value="Chromosome"/>
</dbReference>
<dbReference type="Gene3D" id="3.30.390.30">
    <property type="match status" value="1"/>
</dbReference>
<dbReference type="GO" id="GO:0051536">
    <property type="term" value="F:iron-sulfur cluster binding"/>
    <property type="evidence" value="ECO:0007669"/>
    <property type="project" value="UniProtKB-KW"/>
</dbReference>
<dbReference type="RefSeq" id="WP_141449311.1">
    <property type="nucleotide sequence ID" value="NZ_CP041217.1"/>
</dbReference>
<dbReference type="PANTHER" id="PTHR43429:SF3">
    <property type="entry name" value="NITRITE REDUCTASE [NAD(P)H]"/>
    <property type="match status" value="1"/>
</dbReference>
<dbReference type="InterPro" id="IPR007419">
    <property type="entry name" value="BFD-like_2Fe2S-bd_dom"/>
</dbReference>
<dbReference type="Pfam" id="PF04324">
    <property type="entry name" value="Fer2_BFD"/>
    <property type="match status" value="1"/>
</dbReference>
<evidence type="ECO:0000313" key="11">
    <source>
        <dbReference type="Proteomes" id="UP000316968"/>
    </source>
</evidence>
<dbReference type="PRINTS" id="PR00368">
    <property type="entry name" value="FADPNR"/>
</dbReference>
<dbReference type="InterPro" id="IPR041854">
    <property type="entry name" value="BFD-like_2Fe2S-bd_dom_sf"/>
</dbReference>
<evidence type="ECO:0000313" key="10">
    <source>
        <dbReference type="EMBL" id="QDH22770.1"/>
    </source>
</evidence>
<keyword evidence="4" id="KW-0274">FAD</keyword>
<sequence>MSEQKPKLVVIGNGMAGIRCLEEILKLAPDRFEMTVIGEERHPNYNRMMLSKVLQGHSSFDEIVLNPYEWYREHGIALHTGERAVRIRTGARREVETASGLSLPWDRLIIATGSSAFVPPIPGADKSGVIAFRNLEDCSAMIRASGSVRRAAVIGGGLLGLEAARGLLNLGMDTQVVHNAPFLMNRQLDETAAKLLRKELESQGMRFRLNTTTTAITGLNRVKGLRFADGGRMETELVVLAVGITPNTELAADSGIAIRRGIVVDDSLQTNMPGVYAVGECAEHRGIAYGLVAPLYEQAKVLANRLCGASDEPYVGSTLHTRLKVAGVDVFSAGEIREDQAEVAQRTEDGLRGLYRKVTMQGGRIVGAILYGDTAESTSLLKLIARQASVDTLVSGGEAGTKAGGGMQAAAAALQGGEQVCACNEVSKDSIVQAVVSGGLSSADQVKRATGASGSCGGCRPMVEALVEYAKSGAGLVLAGEAAAEAPDSEEALCGCVPFGRAGLKAAAEAVRPDYAPGGPGFARGGVPGRGVHLIPEREWAGGCDICRPAVLYYWQVGSGSGAREDEAGGARRYSMREAGIEGRAEPAGMFAPADAEAEAARRIGEHLARSLRAAALPGPVDAAVSAGPDDPRGIAVRDIGLGRCPAGWELYAGGHAEHPVRAGEWVGVAGSEEEAALLGEALLQLYREQAFYGEALWEWFERFGLRSVREILLDRTLREELAWRLAEEANAESAAY</sequence>
<dbReference type="InterPro" id="IPR045854">
    <property type="entry name" value="NO2/SO3_Rdtase_4Fe4S_sf"/>
</dbReference>
<evidence type="ECO:0000259" key="7">
    <source>
        <dbReference type="Pfam" id="PF04324"/>
    </source>
</evidence>
<dbReference type="InterPro" id="IPR036188">
    <property type="entry name" value="FAD/NAD-bd_sf"/>
</dbReference>
<dbReference type="SUPFAM" id="SSF51905">
    <property type="entry name" value="FAD/NAD(P)-binding domain"/>
    <property type="match status" value="2"/>
</dbReference>
<evidence type="ECO:0000259" key="9">
    <source>
        <dbReference type="Pfam" id="PF18267"/>
    </source>
</evidence>
<dbReference type="GO" id="GO:0016491">
    <property type="term" value="F:oxidoreductase activity"/>
    <property type="evidence" value="ECO:0007669"/>
    <property type="project" value="InterPro"/>
</dbReference>
<dbReference type="FunFam" id="3.50.50.60:FF:000033">
    <property type="entry name" value="Nitrite reductase [NAD(P)H], large subunit"/>
    <property type="match status" value="1"/>
</dbReference>
<dbReference type="SUPFAM" id="SSF56014">
    <property type="entry name" value="Nitrite and sulphite reductase 4Fe-4S domain-like"/>
    <property type="match status" value="1"/>
</dbReference>
<dbReference type="KEGG" id="saca:FFV09_19130"/>
<evidence type="ECO:0000256" key="1">
    <source>
        <dbReference type="ARBA" id="ARBA00001974"/>
    </source>
</evidence>
<dbReference type="GO" id="GO:0046872">
    <property type="term" value="F:metal ion binding"/>
    <property type="evidence" value="ECO:0007669"/>
    <property type="project" value="UniProtKB-KW"/>
</dbReference>
<evidence type="ECO:0000256" key="5">
    <source>
        <dbReference type="ARBA" id="ARBA00023004"/>
    </source>
</evidence>
<accession>A0A4Y6V1Y0</accession>
<dbReference type="InterPro" id="IPR041575">
    <property type="entry name" value="Rubredoxin_C"/>
</dbReference>
<dbReference type="Pfam" id="PF07992">
    <property type="entry name" value="Pyr_redox_2"/>
    <property type="match status" value="1"/>
</dbReference>
<keyword evidence="3" id="KW-0479">Metal-binding</keyword>
<reference evidence="10 11" key="1">
    <citation type="submission" date="2019-06" db="EMBL/GenBank/DDBJ databases">
        <title>Saccharibacillus brassicae sp. nov., an endophytic bacterium isolated from Chinese cabbage seeds (Brassica pekinensis).</title>
        <authorList>
            <person name="Jiang L."/>
            <person name="Lee J."/>
            <person name="Kim S.W."/>
        </authorList>
    </citation>
    <scope>NUCLEOTIDE SEQUENCE [LARGE SCALE GENOMIC DNA]</scope>
    <source>
        <strain evidence="11">KCTC 43072 / ATSA2</strain>
    </source>
</reference>
<evidence type="ECO:0000256" key="4">
    <source>
        <dbReference type="ARBA" id="ARBA00022827"/>
    </source>
</evidence>
<dbReference type="Pfam" id="PF18267">
    <property type="entry name" value="Rubredoxin_C"/>
    <property type="match status" value="1"/>
</dbReference>
<protein>
    <submittedName>
        <fullName evidence="10">NAD(P)/FAD-dependent oxidoreductase</fullName>
    </submittedName>
</protein>
<gene>
    <name evidence="10" type="ORF">FFV09_19130</name>
</gene>
<feature type="domain" description="BFD-like [2Fe-2S]-binding" evidence="7">
    <location>
        <begin position="420"/>
        <end position="468"/>
    </location>
</feature>
<dbReference type="InterPro" id="IPR016156">
    <property type="entry name" value="FAD/NAD-linked_Rdtase_dimer_sf"/>
</dbReference>
<comment type="cofactor">
    <cofactor evidence="1">
        <name>FAD</name>
        <dbReference type="ChEBI" id="CHEBI:57692"/>
    </cofactor>
</comment>
<evidence type="ECO:0000259" key="8">
    <source>
        <dbReference type="Pfam" id="PF07992"/>
    </source>
</evidence>
<dbReference type="Gene3D" id="1.10.10.1100">
    <property type="entry name" value="BFD-like [2Fe-2S]-binding domain"/>
    <property type="match status" value="1"/>
</dbReference>
<dbReference type="InterPro" id="IPR023753">
    <property type="entry name" value="FAD/NAD-binding_dom"/>
</dbReference>
<organism evidence="10 11">
    <name type="scientific">Saccharibacillus brassicae</name>
    <dbReference type="NCBI Taxonomy" id="2583377"/>
    <lineage>
        <taxon>Bacteria</taxon>
        <taxon>Bacillati</taxon>
        <taxon>Bacillota</taxon>
        <taxon>Bacilli</taxon>
        <taxon>Bacillales</taxon>
        <taxon>Paenibacillaceae</taxon>
        <taxon>Saccharibacillus</taxon>
    </lineage>
</organism>
<dbReference type="AlphaFoldDB" id="A0A4Y6V1Y0"/>
<keyword evidence="2" id="KW-0285">Flavoprotein</keyword>
<feature type="domain" description="NADH-rubredoxin oxidoreductase C-terminal" evidence="9">
    <location>
        <begin position="321"/>
        <end position="387"/>
    </location>
</feature>
<dbReference type="PRINTS" id="PR00411">
    <property type="entry name" value="PNDRDTASEI"/>
</dbReference>
<keyword evidence="11" id="KW-1185">Reference proteome</keyword>
<dbReference type="Gene3D" id="3.50.50.60">
    <property type="entry name" value="FAD/NAD(P)-binding domain"/>
    <property type="match status" value="2"/>
</dbReference>
<dbReference type="EMBL" id="CP041217">
    <property type="protein sequence ID" value="QDH22770.1"/>
    <property type="molecule type" value="Genomic_DNA"/>
</dbReference>